<dbReference type="AlphaFoldDB" id="A0A132P8W7"/>
<evidence type="ECO:0000313" key="2">
    <source>
        <dbReference type="Proteomes" id="UP000070452"/>
    </source>
</evidence>
<organism evidence="1 2">
    <name type="scientific">Enterococcus faecium</name>
    <name type="common">Streptococcus faecium</name>
    <dbReference type="NCBI Taxonomy" id="1352"/>
    <lineage>
        <taxon>Bacteria</taxon>
        <taxon>Bacillati</taxon>
        <taxon>Bacillota</taxon>
        <taxon>Bacilli</taxon>
        <taxon>Lactobacillales</taxon>
        <taxon>Enterococcaceae</taxon>
        <taxon>Enterococcus</taxon>
    </lineage>
</organism>
<evidence type="ECO:0000313" key="1">
    <source>
        <dbReference type="EMBL" id="KWX18769.1"/>
    </source>
</evidence>
<dbReference type="EMBL" id="LRHK01000001">
    <property type="protein sequence ID" value="KWX18769.1"/>
    <property type="molecule type" value="Genomic_DNA"/>
</dbReference>
<accession>A0A132P8W7</accession>
<reference evidence="1 2" key="1">
    <citation type="submission" date="2016-01" db="EMBL/GenBank/DDBJ databases">
        <title>Molecular Mechanisms for transfer of large genomic segments between Enterococcus faecium strains.</title>
        <authorList>
            <person name="Garcia-Solache M.A."/>
            <person name="Lebreton F."/>
            <person name="Mclaughlin R.E."/>
            <person name="Whiteaker J.D."/>
            <person name="Gilmore M.S."/>
            <person name="Rice L.B."/>
        </authorList>
    </citation>
    <scope>NUCLEOTIDE SEQUENCE [LARGE SCALE GENOMIC DNA]</scope>
    <source>
        <strain evidence="1 2">D344RRF x C68</strain>
    </source>
</reference>
<dbReference type="RefSeq" id="WP_002318158.1">
    <property type="nucleotide sequence ID" value="NZ_CANCXJ010000129.1"/>
</dbReference>
<comment type="caution">
    <text evidence="1">The sequence shown here is derived from an EMBL/GenBank/DDBJ whole genome shotgun (WGS) entry which is preliminary data.</text>
</comment>
<proteinExistence type="predicted"/>
<protein>
    <submittedName>
        <fullName evidence="1">Uncharacterized protein</fullName>
    </submittedName>
</protein>
<dbReference type="Proteomes" id="UP000070452">
    <property type="component" value="Unassembled WGS sequence"/>
</dbReference>
<name>A0A132P8W7_ENTFC</name>
<sequence length="148" mass="16525">MKNIWKYGRTGGEYAGKVLDDMLVSVPYTDQPPLEGIRADGEPLTIADQMFDPKLNQWIVLANALDHNDLNNLKAMYEALEHENDNLKQLNAKLMLNDVAIKQENTALKEKADSLAQINSKTMLASLQNSKDIAEIKKQLNPESEGGE</sequence>
<gene>
    <name evidence="1" type="ORF">AWT83_09915</name>
</gene>